<evidence type="ECO:0000256" key="1">
    <source>
        <dbReference type="ARBA" id="ARBA00005054"/>
    </source>
</evidence>
<name>A0A382X115_9ZZZZ</name>
<dbReference type="EC" id="2.1.2.2" evidence="2"/>
<accession>A0A382X115</accession>
<organism evidence="6">
    <name type="scientific">marine metagenome</name>
    <dbReference type="NCBI Taxonomy" id="408172"/>
    <lineage>
        <taxon>unclassified sequences</taxon>
        <taxon>metagenomes</taxon>
        <taxon>ecological metagenomes</taxon>
    </lineage>
</organism>
<reference evidence="6" key="1">
    <citation type="submission" date="2018-05" db="EMBL/GenBank/DDBJ databases">
        <authorList>
            <person name="Lanie J.A."/>
            <person name="Ng W.-L."/>
            <person name="Kazmierczak K.M."/>
            <person name="Andrzejewski T.M."/>
            <person name="Davidsen T.M."/>
            <person name="Wayne K.J."/>
            <person name="Tettelin H."/>
            <person name="Glass J.I."/>
            <person name="Rusch D."/>
            <person name="Podicherti R."/>
            <person name="Tsui H.-C.T."/>
            <person name="Winkler M.E."/>
        </authorList>
    </citation>
    <scope>NUCLEOTIDE SEQUENCE</scope>
</reference>
<dbReference type="GO" id="GO:0005737">
    <property type="term" value="C:cytoplasm"/>
    <property type="evidence" value="ECO:0007669"/>
    <property type="project" value="TreeGrafter"/>
</dbReference>
<dbReference type="GO" id="GO:0004644">
    <property type="term" value="F:phosphoribosylglycinamide formyltransferase activity"/>
    <property type="evidence" value="ECO:0007669"/>
    <property type="project" value="UniProtKB-EC"/>
</dbReference>
<proteinExistence type="predicted"/>
<feature type="non-terminal residue" evidence="6">
    <location>
        <position position="90"/>
    </location>
</feature>
<dbReference type="AlphaFoldDB" id="A0A382X115"/>
<dbReference type="InterPro" id="IPR002376">
    <property type="entry name" value="Formyl_transf_N"/>
</dbReference>
<dbReference type="EMBL" id="UINC01163946">
    <property type="protein sequence ID" value="SVD64530.1"/>
    <property type="molecule type" value="Genomic_DNA"/>
</dbReference>
<evidence type="ECO:0000256" key="3">
    <source>
        <dbReference type="ARBA" id="ARBA00022679"/>
    </source>
</evidence>
<keyword evidence="3" id="KW-0808">Transferase</keyword>
<dbReference type="InterPro" id="IPR036477">
    <property type="entry name" value="Formyl_transf_N_sf"/>
</dbReference>
<evidence type="ECO:0000256" key="2">
    <source>
        <dbReference type="ARBA" id="ARBA00012254"/>
    </source>
</evidence>
<keyword evidence="4" id="KW-0658">Purine biosynthesis</keyword>
<evidence type="ECO:0000313" key="6">
    <source>
        <dbReference type="EMBL" id="SVD64530.1"/>
    </source>
</evidence>
<dbReference type="GO" id="GO:0006189">
    <property type="term" value="P:'de novo' IMP biosynthetic process"/>
    <property type="evidence" value="ECO:0007669"/>
    <property type="project" value="TreeGrafter"/>
</dbReference>
<protein>
    <recommendedName>
        <fullName evidence="2">phosphoribosylglycinamide formyltransferase 1</fullName>
        <ecNumber evidence="2">2.1.2.2</ecNumber>
    </recommendedName>
</protein>
<dbReference type="Gene3D" id="3.40.50.170">
    <property type="entry name" value="Formyl transferase, N-terminal domain"/>
    <property type="match status" value="1"/>
</dbReference>
<dbReference type="PANTHER" id="PTHR43369:SF2">
    <property type="entry name" value="PHOSPHORIBOSYLGLYCINAMIDE FORMYLTRANSFERASE"/>
    <property type="match status" value="1"/>
</dbReference>
<dbReference type="Pfam" id="PF00551">
    <property type="entry name" value="Formyl_trans_N"/>
    <property type="match status" value="1"/>
</dbReference>
<gene>
    <name evidence="6" type="ORF">METZ01_LOCUS417384</name>
</gene>
<dbReference type="SUPFAM" id="SSF53328">
    <property type="entry name" value="Formyltransferase"/>
    <property type="match status" value="1"/>
</dbReference>
<evidence type="ECO:0000256" key="4">
    <source>
        <dbReference type="ARBA" id="ARBA00022755"/>
    </source>
</evidence>
<feature type="domain" description="Formyl transferase N-terminal" evidence="5">
    <location>
        <begin position="1"/>
        <end position="89"/>
    </location>
</feature>
<comment type="pathway">
    <text evidence="1">Purine metabolism; IMP biosynthesis via de novo pathway; N(2)-formyl-N(1)-(5-phospho-D-ribosyl)glycinamide from N(1)-(5-phospho-D-ribosyl)glycinamide (10-formyl THF route): step 1/1.</text>
</comment>
<evidence type="ECO:0000259" key="5">
    <source>
        <dbReference type="Pfam" id="PF00551"/>
    </source>
</evidence>
<sequence length="90" mass="10551">MKKLSNNFIKSFGYKIINIHPSLLPKYKGLNTHKRVLKNNEKYTGCTVHFVAPELDSGKIILQKRILIDRNETEKSLKKKILQQEHKLYS</sequence>
<dbReference type="PANTHER" id="PTHR43369">
    <property type="entry name" value="PHOSPHORIBOSYLGLYCINAMIDE FORMYLTRANSFERASE"/>
    <property type="match status" value="1"/>
</dbReference>